<feature type="transmembrane region" description="Helical" evidence="11">
    <location>
        <begin position="168"/>
        <end position="191"/>
    </location>
</feature>
<feature type="transmembrane region" description="Helical" evidence="11">
    <location>
        <begin position="60"/>
        <end position="80"/>
    </location>
</feature>
<evidence type="ECO:0000256" key="10">
    <source>
        <dbReference type="ARBA" id="ARBA00023136"/>
    </source>
</evidence>
<dbReference type="SMART" id="SM00665">
    <property type="entry name" value="B561"/>
    <property type="match status" value="1"/>
</dbReference>
<dbReference type="GO" id="GO:0046872">
    <property type="term" value="F:metal ion binding"/>
    <property type="evidence" value="ECO:0007669"/>
    <property type="project" value="UniProtKB-KW"/>
</dbReference>
<evidence type="ECO:0000256" key="4">
    <source>
        <dbReference type="ARBA" id="ARBA00022617"/>
    </source>
</evidence>
<evidence type="ECO:0000256" key="7">
    <source>
        <dbReference type="ARBA" id="ARBA00022982"/>
    </source>
</evidence>
<evidence type="ECO:0000256" key="1">
    <source>
        <dbReference type="ARBA" id="ARBA00001970"/>
    </source>
</evidence>
<comment type="cofactor">
    <cofactor evidence="1">
        <name>heme b</name>
        <dbReference type="ChEBI" id="CHEBI:60344"/>
    </cofactor>
</comment>
<keyword evidence="7" id="KW-0249">Electron transport</keyword>
<name>A0A9I9CFH5_CUCME</name>
<evidence type="ECO:0000256" key="2">
    <source>
        <dbReference type="ARBA" id="ARBA00004141"/>
    </source>
</evidence>
<protein>
    <recommendedName>
        <fullName evidence="12">Cytochrome b561 domain-containing protein</fullName>
    </recommendedName>
</protein>
<organism evidence="13">
    <name type="scientific">Cucumis melo</name>
    <name type="common">Muskmelon</name>
    <dbReference type="NCBI Taxonomy" id="3656"/>
    <lineage>
        <taxon>Eukaryota</taxon>
        <taxon>Viridiplantae</taxon>
        <taxon>Streptophyta</taxon>
        <taxon>Embryophyta</taxon>
        <taxon>Tracheophyta</taxon>
        <taxon>Spermatophyta</taxon>
        <taxon>Magnoliopsida</taxon>
        <taxon>eudicotyledons</taxon>
        <taxon>Gunneridae</taxon>
        <taxon>Pentapetalae</taxon>
        <taxon>rosids</taxon>
        <taxon>fabids</taxon>
        <taxon>Cucurbitales</taxon>
        <taxon>Cucurbitaceae</taxon>
        <taxon>Benincaseae</taxon>
        <taxon>Cucumis</taxon>
    </lineage>
</organism>
<reference evidence="13" key="1">
    <citation type="submission" date="2023-03" db="UniProtKB">
        <authorList>
            <consortium name="EnsemblPlants"/>
        </authorList>
    </citation>
    <scope>IDENTIFICATION</scope>
</reference>
<dbReference type="AlphaFoldDB" id="A0A9I9CFH5"/>
<dbReference type="Gramene" id="MELO3C002720.2.1">
    <property type="protein sequence ID" value="MELO3C002720.2.1"/>
    <property type="gene ID" value="MELO3C002720.2"/>
</dbReference>
<dbReference type="EnsemblPlants" id="MELO3C002720.2.1">
    <property type="protein sequence ID" value="MELO3C002720.2.1"/>
    <property type="gene ID" value="MELO3C002720.2"/>
</dbReference>
<dbReference type="GO" id="GO:0140575">
    <property type="term" value="F:transmembrane monodehydroascorbate reductase activity"/>
    <property type="evidence" value="ECO:0007669"/>
    <property type="project" value="InterPro"/>
</dbReference>
<dbReference type="Pfam" id="PF03188">
    <property type="entry name" value="Cytochrom_B561"/>
    <property type="match status" value="1"/>
</dbReference>
<feature type="domain" description="Cytochrome b561" evidence="12">
    <location>
        <begin position="57"/>
        <end position="192"/>
    </location>
</feature>
<keyword evidence="5 11" id="KW-0812">Transmembrane</keyword>
<dbReference type="GO" id="GO:0016020">
    <property type="term" value="C:membrane"/>
    <property type="evidence" value="ECO:0007669"/>
    <property type="project" value="UniProtKB-SubCell"/>
</dbReference>
<comment type="subcellular location">
    <subcellularLocation>
        <location evidence="2">Membrane</location>
        <topology evidence="2">Multi-pass membrane protein</topology>
    </subcellularLocation>
</comment>
<dbReference type="Gene3D" id="1.20.120.1770">
    <property type="match status" value="1"/>
</dbReference>
<evidence type="ECO:0000256" key="3">
    <source>
        <dbReference type="ARBA" id="ARBA00022448"/>
    </source>
</evidence>
<sequence>MRNFYEMELIAMSVCNAFLLPLVQGSAHEELQKARSQRSIEDSHEKLSHQKRFDIQLHGLLLWISMGFLMPVGILTIRMSGRMARGSTLLKVFFYLHVVLQTLSLLLATAGAVMSIRNFENLFNNGHQRIGLALYIAIWAQAVIGIFRPQRNRHHSLHLCRGKKERNAWFLMHWILGTIISIVGIINIYTGLNAYHKKTSRSIGLWTVLFTAEISFIGFFYLFQDKWEFLQKQGVVLGESEAVSHSDEQVETQRQNSKELLPNPCTKQNALRNLCAREGYFSSKEESFNCTHDIINGRMRGALNQNLGKLIYEDGISQLKGA</sequence>
<accession>A0A9I9CFH5</accession>
<keyword evidence="10 11" id="KW-0472">Membrane</keyword>
<evidence type="ECO:0000256" key="9">
    <source>
        <dbReference type="ARBA" id="ARBA00023004"/>
    </source>
</evidence>
<evidence type="ECO:0000256" key="11">
    <source>
        <dbReference type="SAM" id="Phobius"/>
    </source>
</evidence>
<proteinExistence type="predicted"/>
<feature type="transmembrane region" description="Helical" evidence="11">
    <location>
        <begin position="92"/>
        <end position="116"/>
    </location>
</feature>
<keyword evidence="6" id="KW-0479">Metal-binding</keyword>
<keyword evidence="9" id="KW-0408">Iron</keyword>
<dbReference type="InterPro" id="IPR006593">
    <property type="entry name" value="Cyt_b561/ferric_Rdtase_TM"/>
</dbReference>
<evidence type="ECO:0000256" key="6">
    <source>
        <dbReference type="ARBA" id="ARBA00022723"/>
    </source>
</evidence>
<dbReference type="InterPro" id="IPR045150">
    <property type="entry name" value="CYB561D1/2"/>
</dbReference>
<evidence type="ECO:0000256" key="8">
    <source>
        <dbReference type="ARBA" id="ARBA00022989"/>
    </source>
</evidence>
<keyword evidence="3" id="KW-0813">Transport</keyword>
<keyword evidence="8 11" id="KW-1133">Transmembrane helix</keyword>
<feature type="transmembrane region" description="Helical" evidence="11">
    <location>
        <begin position="128"/>
        <end position="147"/>
    </location>
</feature>
<feature type="transmembrane region" description="Helical" evidence="11">
    <location>
        <begin position="203"/>
        <end position="223"/>
    </location>
</feature>
<evidence type="ECO:0000313" key="13">
    <source>
        <dbReference type="EnsemblPlants" id="MELO3C002720.2.1"/>
    </source>
</evidence>
<dbReference type="CDD" id="cd08760">
    <property type="entry name" value="Cyt_b561_FRRS1_like"/>
    <property type="match status" value="1"/>
</dbReference>
<dbReference type="PANTHER" id="PTHR15422:SF44">
    <property type="entry name" value="CYTOCHROME B561 DOMAIN-CONTAINING PROTEIN"/>
    <property type="match status" value="1"/>
</dbReference>
<evidence type="ECO:0000259" key="12">
    <source>
        <dbReference type="SMART" id="SM00665"/>
    </source>
</evidence>
<dbReference type="PANTHER" id="PTHR15422">
    <property type="entry name" value="OS05G0565100 PROTEIN"/>
    <property type="match status" value="1"/>
</dbReference>
<evidence type="ECO:0000256" key="5">
    <source>
        <dbReference type="ARBA" id="ARBA00022692"/>
    </source>
</evidence>
<keyword evidence="4" id="KW-0349">Heme</keyword>
<dbReference type="GO" id="GO:0020037">
    <property type="term" value="F:heme binding"/>
    <property type="evidence" value="ECO:0007669"/>
    <property type="project" value="TreeGrafter"/>
</dbReference>